<evidence type="ECO:0000256" key="8">
    <source>
        <dbReference type="ARBA" id="ARBA00037071"/>
    </source>
</evidence>
<evidence type="ECO:0000256" key="2">
    <source>
        <dbReference type="ARBA" id="ARBA00004496"/>
    </source>
</evidence>
<comment type="subcellular location">
    <subcellularLocation>
        <location evidence="2">Cytoplasm</location>
    </subcellularLocation>
</comment>
<protein>
    <recommendedName>
        <fullName evidence="10">Peptidyl-prolyl cis-trans isomerase</fullName>
        <ecNumber evidence="10">5.2.1.8</ecNumber>
    </recommendedName>
</protein>
<evidence type="ECO:0000313" key="13">
    <source>
        <dbReference type="Proteomes" id="UP000823847"/>
    </source>
</evidence>
<evidence type="ECO:0000256" key="5">
    <source>
        <dbReference type="ARBA" id="ARBA00023110"/>
    </source>
</evidence>
<proteinExistence type="inferred from homology"/>
<keyword evidence="6" id="KW-0143">Chaperone</keyword>
<dbReference type="InterPro" id="IPR001179">
    <property type="entry name" value="PPIase_FKBP_dom"/>
</dbReference>
<evidence type="ECO:0000256" key="4">
    <source>
        <dbReference type="ARBA" id="ARBA00022490"/>
    </source>
</evidence>
<dbReference type="PROSITE" id="PS50059">
    <property type="entry name" value="FKBP_PPIASE"/>
    <property type="match status" value="1"/>
</dbReference>
<keyword evidence="4" id="KW-0963">Cytoplasm</keyword>
<dbReference type="GO" id="GO:0005737">
    <property type="term" value="C:cytoplasm"/>
    <property type="evidence" value="ECO:0007669"/>
    <property type="project" value="UniProtKB-SubCell"/>
</dbReference>
<evidence type="ECO:0000256" key="10">
    <source>
        <dbReference type="RuleBase" id="RU003915"/>
    </source>
</evidence>
<dbReference type="PANTHER" id="PTHR47861">
    <property type="entry name" value="FKBP-TYPE PEPTIDYL-PROLYL CIS-TRANS ISOMERASE SLYD"/>
    <property type="match status" value="1"/>
</dbReference>
<keyword evidence="7 9" id="KW-0413">Isomerase</keyword>
<evidence type="ECO:0000313" key="12">
    <source>
        <dbReference type="EMBL" id="HIX86235.1"/>
    </source>
</evidence>
<accession>A0A9D1XRQ9</accession>
<dbReference type="GO" id="GO:0003755">
    <property type="term" value="F:peptidyl-prolyl cis-trans isomerase activity"/>
    <property type="evidence" value="ECO:0007669"/>
    <property type="project" value="UniProtKB-UniRule"/>
</dbReference>
<evidence type="ECO:0000256" key="7">
    <source>
        <dbReference type="ARBA" id="ARBA00023235"/>
    </source>
</evidence>
<evidence type="ECO:0000256" key="6">
    <source>
        <dbReference type="ARBA" id="ARBA00023186"/>
    </source>
</evidence>
<organism evidence="12 13">
    <name type="scientific">Candidatus Parabacteroides intestinigallinarum</name>
    <dbReference type="NCBI Taxonomy" id="2838722"/>
    <lineage>
        <taxon>Bacteria</taxon>
        <taxon>Pseudomonadati</taxon>
        <taxon>Bacteroidota</taxon>
        <taxon>Bacteroidia</taxon>
        <taxon>Bacteroidales</taxon>
        <taxon>Tannerellaceae</taxon>
        <taxon>Parabacteroides</taxon>
    </lineage>
</organism>
<dbReference type="Pfam" id="PF00254">
    <property type="entry name" value="FKBP_C"/>
    <property type="match status" value="1"/>
</dbReference>
<dbReference type="PANTHER" id="PTHR47861:SF3">
    <property type="entry name" value="FKBP-TYPE PEPTIDYL-PROLYL CIS-TRANS ISOMERASE SLYD"/>
    <property type="match status" value="1"/>
</dbReference>
<dbReference type="AlphaFoldDB" id="A0A9D1XRQ9"/>
<evidence type="ECO:0000256" key="1">
    <source>
        <dbReference type="ARBA" id="ARBA00000971"/>
    </source>
</evidence>
<reference evidence="12" key="2">
    <citation type="submission" date="2021-04" db="EMBL/GenBank/DDBJ databases">
        <authorList>
            <person name="Gilroy R."/>
        </authorList>
    </citation>
    <scope>NUCLEOTIDE SEQUENCE</scope>
    <source>
        <strain evidence="12">ChiHecec2B26-12326</strain>
    </source>
</reference>
<name>A0A9D1XRQ9_9BACT</name>
<evidence type="ECO:0000256" key="3">
    <source>
        <dbReference type="ARBA" id="ARBA00006577"/>
    </source>
</evidence>
<comment type="similarity">
    <text evidence="3 10">Belongs to the FKBP-type PPIase family.</text>
</comment>
<dbReference type="Proteomes" id="UP000823847">
    <property type="component" value="Unassembled WGS sequence"/>
</dbReference>
<evidence type="ECO:0000259" key="11">
    <source>
        <dbReference type="PROSITE" id="PS50059"/>
    </source>
</evidence>
<feature type="domain" description="PPIase FKBP-type" evidence="11">
    <location>
        <begin position="6"/>
        <end position="73"/>
    </location>
</feature>
<dbReference type="EMBL" id="DXEN01000051">
    <property type="protein sequence ID" value="HIX86235.1"/>
    <property type="molecule type" value="Genomic_DNA"/>
</dbReference>
<sequence length="191" mass="20274">MKIANNKYVAVSYDLNVGEGDERELMEKATAELPLKFVFGMGMMLPAFEKALEGLEEGADFHFTIKPEDAYGEFREDYVVELSKDLFKVDGKFDAEMVKEGNTIPMVNANGDHMNGSVLAVEEKVVVMDFNHPLAGETLHFDGKVIDVHEATAEEIAALTAPVGGCGGCSGCGGGCGDHDGSCGSGCGGCH</sequence>
<comment type="caution">
    <text evidence="12">The sequence shown here is derived from an EMBL/GenBank/DDBJ whole genome shotgun (WGS) entry which is preliminary data.</text>
</comment>
<comment type="catalytic activity">
    <reaction evidence="1 9 10">
        <text>[protein]-peptidylproline (omega=180) = [protein]-peptidylproline (omega=0)</text>
        <dbReference type="Rhea" id="RHEA:16237"/>
        <dbReference type="Rhea" id="RHEA-COMP:10747"/>
        <dbReference type="Rhea" id="RHEA-COMP:10748"/>
        <dbReference type="ChEBI" id="CHEBI:83833"/>
        <dbReference type="ChEBI" id="CHEBI:83834"/>
        <dbReference type="EC" id="5.2.1.8"/>
    </reaction>
</comment>
<dbReference type="GO" id="GO:0042026">
    <property type="term" value="P:protein refolding"/>
    <property type="evidence" value="ECO:0007669"/>
    <property type="project" value="UniProtKB-ARBA"/>
</dbReference>
<dbReference type="Gene3D" id="2.40.10.330">
    <property type="match status" value="1"/>
</dbReference>
<dbReference type="Gene3D" id="3.10.50.40">
    <property type="match status" value="1"/>
</dbReference>
<gene>
    <name evidence="12" type="ORF">H9848_06475</name>
</gene>
<reference evidence="12" key="1">
    <citation type="journal article" date="2021" name="PeerJ">
        <title>Extensive microbial diversity within the chicken gut microbiome revealed by metagenomics and culture.</title>
        <authorList>
            <person name="Gilroy R."/>
            <person name="Ravi A."/>
            <person name="Getino M."/>
            <person name="Pursley I."/>
            <person name="Horton D.L."/>
            <person name="Alikhan N.F."/>
            <person name="Baker D."/>
            <person name="Gharbi K."/>
            <person name="Hall N."/>
            <person name="Watson M."/>
            <person name="Adriaenssens E.M."/>
            <person name="Foster-Nyarko E."/>
            <person name="Jarju S."/>
            <person name="Secka A."/>
            <person name="Antonio M."/>
            <person name="Oren A."/>
            <person name="Chaudhuri R.R."/>
            <person name="La Ragione R."/>
            <person name="Hildebrand F."/>
            <person name="Pallen M.J."/>
        </authorList>
    </citation>
    <scope>NUCLEOTIDE SEQUENCE</scope>
    <source>
        <strain evidence="12">ChiHecec2B26-12326</strain>
    </source>
</reference>
<comment type="function">
    <text evidence="8">Also involved in hydrogenase metallocenter assembly, probably by participating in the nickel insertion step. This function in hydrogenase biosynthesis requires chaperone activity and the presence of the metal-binding domain, but not PPIase activity.</text>
</comment>
<keyword evidence="5 9" id="KW-0697">Rotamase</keyword>
<evidence type="ECO:0000256" key="9">
    <source>
        <dbReference type="PROSITE-ProRule" id="PRU00277"/>
    </source>
</evidence>
<dbReference type="InterPro" id="IPR046357">
    <property type="entry name" value="PPIase_dom_sf"/>
</dbReference>
<dbReference type="EC" id="5.2.1.8" evidence="10"/>
<dbReference type="InterPro" id="IPR048261">
    <property type="entry name" value="SlpA/SlyD-like_ins_sf"/>
</dbReference>
<dbReference type="SUPFAM" id="SSF54534">
    <property type="entry name" value="FKBP-like"/>
    <property type="match status" value="1"/>
</dbReference>